<dbReference type="GO" id="GO:0046872">
    <property type="term" value="F:metal ion binding"/>
    <property type="evidence" value="ECO:0007669"/>
    <property type="project" value="UniProtKB-KW"/>
</dbReference>
<comment type="cofactor">
    <cofactor evidence="1">
        <name>L-ascorbate</name>
        <dbReference type="ChEBI" id="CHEBI:38290"/>
    </cofactor>
</comment>
<dbReference type="KEGG" id="rarg:115727132"/>
<evidence type="ECO:0000256" key="1">
    <source>
        <dbReference type="ARBA" id="ARBA00001961"/>
    </source>
</evidence>
<evidence type="ECO:0000256" key="7">
    <source>
        <dbReference type="ARBA" id="ARBA00043997"/>
    </source>
</evidence>
<name>A0A8B8MST9_9MYRT</name>
<comment type="pathway">
    <text evidence="2">Hormone biosynthesis.</text>
</comment>
<dbReference type="OrthoDB" id="288590at2759"/>
<dbReference type="Gene3D" id="2.60.120.330">
    <property type="entry name" value="B-lactam Antibiotic, Isopenicillin N Synthase, Chain"/>
    <property type="match status" value="1"/>
</dbReference>
<keyword evidence="11" id="KW-1185">Reference proteome</keyword>
<dbReference type="GeneID" id="115727132"/>
<organism evidence="11 12">
    <name type="scientific">Rhodamnia argentea</name>
    <dbReference type="NCBI Taxonomy" id="178133"/>
    <lineage>
        <taxon>Eukaryota</taxon>
        <taxon>Viridiplantae</taxon>
        <taxon>Streptophyta</taxon>
        <taxon>Embryophyta</taxon>
        <taxon>Tracheophyta</taxon>
        <taxon>Spermatophyta</taxon>
        <taxon>Magnoliopsida</taxon>
        <taxon>eudicotyledons</taxon>
        <taxon>Gunneridae</taxon>
        <taxon>Pentapetalae</taxon>
        <taxon>rosids</taxon>
        <taxon>malvids</taxon>
        <taxon>Myrtales</taxon>
        <taxon>Myrtaceae</taxon>
        <taxon>Myrtoideae</taxon>
        <taxon>Myrteae</taxon>
        <taxon>Australasian group</taxon>
        <taxon>Rhodamnia</taxon>
    </lineage>
</organism>
<evidence type="ECO:0000256" key="3">
    <source>
        <dbReference type="ARBA" id="ARBA00022723"/>
    </source>
</evidence>
<dbReference type="Pfam" id="PF03171">
    <property type="entry name" value="2OG-FeII_Oxy"/>
    <property type="match status" value="1"/>
</dbReference>
<dbReference type="PRINTS" id="PR00682">
    <property type="entry name" value="IPNSYNTHASE"/>
</dbReference>
<dbReference type="Pfam" id="PF14226">
    <property type="entry name" value="DIOX_N"/>
    <property type="match status" value="1"/>
</dbReference>
<dbReference type="AlphaFoldDB" id="A0A8B8MST9"/>
<dbReference type="InterPro" id="IPR005123">
    <property type="entry name" value="Oxoglu/Fe-dep_dioxygenase_dom"/>
</dbReference>
<comment type="catalytic activity">
    <reaction evidence="8">
        <text>gibberellin A12 + 2 2-oxoglutarate + 3 O2 + H(+) = gibberellin A9 + 2 succinate + 3 CO2 + 2 H2O</text>
        <dbReference type="Rhea" id="RHEA:60772"/>
        <dbReference type="ChEBI" id="CHEBI:15377"/>
        <dbReference type="ChEBI" id="CHEBI:15378"/>
        <dbReference type="ChEBI" id="CHEBI:15379"/>
        <dbReference type="ChEBI" id="CHEBI:16526"/>
        <dbReference type="ChEBI" id="CHEBI:16810"/>
        <dbReference type="ChEBI" id="CHEBI:30031"/>
        <dbReference type="ChEBI" id="CHEBI:58627"/>
        <dbReference type="ChEBI" id="CHEBI:73255"/>
    </reaction>
    <physiologicalReaction direction="left-to-right" evidence="8">
        <dbReference type="Rhea" id="RHEA:60773"/>
    </physiologicalReaction>
</comment>
<evidence type="ECO:0000256" key="6">
    <source>
        <dbReference type="ARBA" id="ARBA00037909"/>
    </source>
</evidence>
<dbReference type="GO" id="GO:0009686">
    <property type="term" value="P:gibberellin biosynthetic process"/>
    <property type="evidence" value="ECO:0007669"/>
    <property type="project" value="UniProtKB-ARBA"/>
</dbReference>
<dbReference type="InterPro" id="IPR044861">
    <property type="entry name" value="IPNS-like_FE2OG_OXY"/>
</dbReference>
<proteinExistence type="inferred from homology"/>
<dbReference type="InterPro" id="IPR026992">
    <property type="entry name" value="DIOX_N"/>
</dbReference>
<reference evidence="11" key="1">
    <citation type="submission" date="2025-05" db="UniProtKB">
        <authorList>
            <consortium name="RefSeq"/>
        </authorList>
    </citation>
    <scope>NUCLEOTIDE SEQUENCE [LARGE SCALE GENOMIC DNA]</scope>
</reference>
<protein>
    <submittedName>
        <fullName evidence="12">Gibberellin 20 oxidase 2-like</fullName>
    </submittedName>
</protein>
<evidence type="ECO:0000256" key="5">
    <source>
        <dbReference type="ARBA" id="ARBA00023004"/>
    </source>
</evidence>
<dbReference type="FunFam" id="2.60.120.330:FF:000003">
    <property type="entry name" value="Gibberellin 20 oxidase 2"/>
    <property type="match status" value="1"/>
</dbReference>
<evidence type="ECO:0000256" key="2">
    <source>
        <dbReference type="ARBA" id="ARBA00004972"/>
    </source>
</evidence>
<dbReference type="PANTHER" id="PTHR47990">
    <property type="entry name" value="2-OXOGLUTARATE (2OG) AND FE(II)-DEPENDENT OXYGENASE SUPERFAMILY PROTEIN-RELATED"/>
    <property type="match status" value="1"/>
</dbReference>
<reference evidence="12" key="2">
    <citation type="submission" date="2025-08" db="UniProtKB">
        <authorList>
            <consortium name="RefSeq"/>
        </authorList>
    </citation>
    <scope>IDENTIFICATION</scope>
    <source>
        <tissue evidence="12">Leaf</tissue>
    </source>
</reference>
<evidence type="ECO:0000313" key="12">
    <source>
        <dbReference type="RefSeq" id="XP_030513155.1"/>
    </source>
</evidence>
<comment type="similarity">
    <text evidence="7">Belongs to the iron/ascorbate-dependent oxidoreductase family. GA20OX subfamily.</text>
</comment>
<evidence type="ECO:0000256" key="9">
    <source>
        <dbReference type="RuleBase" id="RU003682"/>
    </source>
</evidence>
<evidence type="ECO:0000259" key="10">
    <source>
        <dbReference type="PROSITE" id="PS51471"/>
    </source>
</evidence>
<gene>
    <name evidence="12" type="primary">LOC115727132</name>
</gene>
<evidence type="ECO:0000256" key="8">
    <source>
        <dbReference type="ARBA" id="ARBA00050508"/>
    </source>
</evidence>
<dbReference type="PROSITE" id="PS51471">
    <property type="entry name" value="FE2OG_OXY"/>
    <property type="match status" value="1"/>
</dbReference>
<accession>A0A8B8MST9</accession>
<keyword evidence="3 9" id="KW-0479">Metal-binding</keyword>
<dbReference type="GO" id="GO:0045544">
    <property type="term" value="F:gibberellin 20-oxidase activity"/>
    <property type="evidence" value="ECO:0007669"/>
    <property type="project" value="UniProtKB-ARBA"/>
</dbReference>
<dbReference type="SUPFAM" id="SSF51197">
    <property type="entry name" value="Clavaminate synthase-like"/>
    <property type="match status" value="1"/>
</dbReference>
<dbReference type="RefSeq" id="XP_030513155.1">
    <property type="nucleotide sequence ID" value="XM_030657295.2"/>
</dbReference>
<keyword evidence="5 9" id="KW-0408">Iron</keyword>
<keyword evidence="4 9" id="KW-0560">Oxidoreductase</keyword>
<dbReference type="InterPro" id="IPR027443">
    <property type="entry name" value="IPNS-like_sf"/>
</dbReference>
<evidence type="ECO:0000313" key="11">
    <source>
        <dbReference type="Proteomes" id="UP000827889"/>
    </source>
</evidence>
<comment type="pathway">
    <text evidence="6">Plant hormone biosynthesis; gibberellin biosynthesis.</text>
</comment>
<dbReference type="InterPro" id="IPR050231">
    <property type="entry name" value="Iron_ascorbate_oxido_reductase"/>
</dbReference>
<dbReference type="Proteomes" id="UP000827889">
    <property type="component" value="Chromosome 1"/>
</dbReference>
<sequence length="382" mass="43443">MSFLMDRSTPSSTLVLCPAMELKDEKETLLFDPSLLQKQPNLPKEFIWPHKDLVNTQDELKEPLVDLSGFLKGNEEATSQAAELIRTACTNHGFFQVINHGVDPGLIRAAHDEIDTIFKLPMSKKLAMKKRPGGGNGYSGAHADRFSSKLPWKETFSFGFHKNESSELVVVDYFKSVLGDDFQHTGWVYQKYCEAMKELALVIMELLSISLGIDRMHYRDFFEDGTSLMRCNFYPPCLNHGLTLGTGPHCDPTSLTILHQDQVGGLQVFSSDKWQAVTPRRDALVINIGDTFMALTNGRYKSCLHRAVVDRERVRRSLTFFACPREDRILRPPPDLLGTNMEAPRKYPDFTWSDLFGFTQNHYRADATTFESFINWFPSSKP</sequence>
<feature type="domain" description="Fe2OG dioxygenase" evidence="10">
    <location>
        <begin position="225"/>
        <end position="324"/>
    </location>
</feature>
<evidence type="ECO:0000256" key="4">
    <source>
        <dbReference type="ARBA" id="ARBA00023002"/>
    </source>
</evidence>